<feature type="compositionally biased region" description="Basic and acidic residues" evidence="1">
    <location>
        <begin position="1"/>
        <end position="14"/>
    </location>
</feature>
<proteinExistence type="predicted"/>
<dbReference type="EMBL" id="JARJCW010000048">
    <property type="protein sequence ID" value="KAJ7204066.1"/>
    <property type="molecule type" value="Genomic_DNA"/>
</dbReference>
<evidence type="ECO:0000256" key="1">
    <source>
        <dbReference type="SAM" id="MobiDB-lite"/>
    </source>
</evidence>
<feature type="compositionally biased region" description="Basic residues" evidence="1">
    <location>
        <begin position="600"/>
        <end position="613"/>
    </location>
</feature>
<evidence type="ECO:0000313" key="3">
    <source>
        <dbReference type="Proteomes" id="UP001219525"/>
    </source>
</evidence>
<feature type="region of interest" description="Disordered" evidence="1">
    <location>
        <begin position="580"/>
        <end position="634"/>
    </location>
</feature>
<dbReference type="AlphaFoldDB" id="A0AAD6VAI2"/>
<protein>
    <submittedName>
        <fullName evidence="2">Uncharacterized protein</fullName>
    </submittedName>
</protein>
<reference evidence="2" key="1">
    <citation type="submission" date="2023-03" db="EMBL/GenBank/DDBJ databases">
        <title>Massive genome expansion in bonnet fungi (Mycena s.s.) driven by repeated elements and novel gene families across ecological guilds.</title>
        <authorList>
            <consortium name="Lawrence Berkeley National Laboratory"/>
            <person name="Harder C.B."/>
            <person name="Miyauchi S."/>
            <person name="Viragh M."/>
            <person name="Kuo A."/>
            <person name="Thoen E."/>
            <person name="Andreopoulos B."/>
            <person name="Lu D."/>
            <person name="Skrede I."/>
            <person name="Drula E."/>
            <person name="Henrissat B."/>
            <person name="Morin E."/>
            <person name="Kohler A."/>
            <person name="Barry K."/>
            <person name="LaButti K."/>
            <person name="Morin E."/>
            <person name="Salamov A."/>
            <person name="Lipzen A."/>
            <person name="Mereny Z."/>
            <person name="Hegedus B."/>
            <person name="Baldrian P."/>
            <person name="Stursova M."/>
            <person name="Weitz H."/>
            <person name="Taylor A."/>
            <person name="Grigoriev I.V."/>
            <person name="Nagy L.G."/>
            <person name="Martin F."/>
            <person name="Kauserud H."/>
        </authorList>
    </citation>
    <scope>NUCLEOTIDE SEQUENCE</scope>
    <source>
        <strain evidence="2">9144</strain>
    </source>
</reference>
<comment type="caution">
    <text evidence="2">The sequence shown here is derived from an EMBL/GenBank/DDBJ whole genome shotgun (WGS) entry which is preliminary data.</text>
</comment>
<feature type="region of interest" description="Disordered" evidence="1">
    <location>
        <begin position="1"/>
        <end position="78"/>
    </location>
</feature>
<feature type="compositionally biased region" description="Polar residues" evidence="1">
    <location>
        <begin position="470"/>
        <end position="479"/>
    </location>
</feature>
<feature type="region of interest" description="Disordered" evidence="1">
    <location>
        <begin position="997"/>
        <end position="1044"/>
    </location>
</feature>
<organism evidence="2 3">
    <name type="scientific">Mycena pura</name>
    <dbReference type="NCBI Taxonomy" id="153505"/>
    <lineage>
        <taxon>Eukaryota</taxon>
        <taxon>Fungi</taxon>
        <taxon>Dikarya</taxon>
        <taxon>Basidiomycota</taxon>
        <taxon>Agaricomycotina</taxon>
        <taxon>Agaricomycetes</taxon>
        <taxon>Agaricomycetidae</taxon>
        <taxon>Agaricales</taxon>
        <taxon>Marasmiineae</taxon>
        <taxon>Mycenaceae</taxon>
        <taxon>Mycena</taxon>
    </lineage>
</organism>
<feature type="compositionally biased region" description="Polar residues" evidence="1">
    <location>
        <begin position="403"/>
        <end position="414"/>
    </location>
</feature>
<evidence type="ECO:0000313" key="2">
    <source>
        <dbReference type="EMBL" id="KAJ7204066.1"/>
    </source>
</evidence>
<feature type="compositionally biased region" description="Low complexity" evidence="1">
    <location>
        <begin position="316"/>
        <end position="338"/>
    </location>
</feature>
<dbReference type="Proteomes" id="UP001219525">
    <property type="component" value="Unassembled WGS sequence"/>
</dbReference>
<keyword evidence="3" id="KW-1185">Reference proteome</keyword>
<feature type="region of interest" description="Disordered" evidence="1">
    <location>
        <begin position="242"/>
        <end position="562"/>
    </location>
</feature>
<feature type="compositionally biased region" description="Low complexity" evidence="1">
    <location>
        <begin position="364"/>
        <end position="378"/>
    </location>
</feature>
<feature type="region of interest" description="Disordered" evidence="1">
    <location>
        <begin position="143"/>
        <end position="185"/>
    </location>
</feature>
<feature type="compositionally biased region" description="Polar residues" evidence="1">
    <location>
        <begin position="158"/>
        <end position="169"/>
    </location>
</feature>
<name>A0AAD6VAI2_9AGAR</name>
<feature type="compositionally biased region" description="Basic residues" evidence="1">
    <location>
        <begin position="997"/>
        <end position="1014"/>
    </location>
</feature>
<gene>
    <name evidence="2" type="ORF">GGX14DRAFT_398378</name>
</gene>
<feature type="compositionally biased region" description="Low complexity" evidence="1">
    <location>
        <begin position="38"/>
        <end position="64"/>
    </location>
</feature>
<sequence length="1093" mass="120782">MPVHPWQEHEEYGPKKSARQKFTEQGLQAAIPPPSLPSVPSAAGPADVALAPGQAVSPAAAAAPPGSPPPGSESPRTMALLQPRPLSRAFIRPKNPFACAPEDLNCDNLNLDEDVREVYRMEYGEILNIEEEETMQHEGDTIPWIYESPHPRRRGSHSVASRSRSQPRADNQMHGGGGRRSRAASRISVHHGDPAGFYVLVLNVPQQAPATQTHQLANGVAREAVPNGRDKQTLSAVNGRRVTTGTPRVNGFGHLGPYPVPRRPVPASRHGSPGPWCTLSRMRGTSASRAASHSIASTTRTLTGSEHGAGVLQSPGRAASEVRGRSASRGASRSIASATPSRTLTEPGDGDGVLQSPRRHSVDAASRSPSAPRATSRSIDSATRTPTGPRDVLQSPRRHSVDAASQSPSQSRADNQMRGRSKATSEVRGRSAPRATSPSIASATQTRTGPRDGVLQSPRRHSGDALAGSRTGSPSQSRDTQMRIMRGRSKATSDVRGRSASRAAGQVRDRNRSQAGQSRRSYSQSPLPPSSPHDVESDTDHSSDEYGKSIDPGEQRKQEREERLMLRQDRADYREYLEEAAQTGFRDDSDSGSRTEPRGRGRARARIPGKGKGKARDGEYDSFDNADTAKHKRGPLSAEFQERAMAAQEIYYDSIEEIAKAAGKPATAIHQFLGTTPKFARESQPWNSRVEYEKALSHLSDEQRKDSRYIWKALPWLLQWDGKKNANAIAAWRENGEFKRQVILAVKPLTQMCRLLNENYGVHVFGYAIDMEGEASFIFGGSDAFSKISAEQKVTLSRNVKDLEALFRTQDMQRRGLNIETTVLPRLFPNSIMETDEREDRDFLRTKFGKMMRRQLGLESEGKSAETTMAWNERFLYLAWKGKFRLINYPSALQNIGQIIGGNYNPKKPNVPEFQAFMPAFEKASSENPEQYDDDIDTSTALAIVPWTDAEKQLPLQEQRDVPLVISASWSDDKEEGEILRYVKDCKEYHEEVVKAAKQRIQQRRPAQRQRQHQKSPDEIRRRQVSPTLGPTNHLPPYPRRSVGLTGTFTPADYPCRRQVYRITITWTVNAQGKLPPPPIASKHANSITGIVA</sequence>
<feature type="compositionally biased region" description="Low complexity" evidence="1">
    <location>
        <begin position="285"/>
        <end position="301"/>
    </location>
</feature>
<feature type="compositionally biased region" description="Basic and acidic residues" evidence="1">
    <location>
        <begin position="533"/>
        <end position="562"/>
    </location>
</feature>
<feature type="compositionally biased region" description="Basic and acidic residues" evidence="1">
    <location>
        <begin position="585"/>
        <end position="599"/>
    </location>
</feature>
<feature type="compositionally biased region" description="Polar residues" evidence="1">
    <location>
        <begin position="434"/>
        <end position="448"/>
    </location>
</feature>
<accession>A0AAD6VAI2</accession>